<keyword evidence="5" id="KW-1185">Reference proteome</keyword>
<dbReference type="AlphaFoldDB" id="A0A402AYQ4"/>
<dbReference type="Pfam" id="PF00440">
    <property type="entry name" value="TetR_N"/>
    <property type="match status" value="1"/>
</dbReference>
<dbReference type="EMBL" id="BIFS01000002">
    <property type="protein sequence ID" value="GCE24236.1"/>
    <property type="molecule type" value="Genomic_DNA"/>
</dbReference>
<feature type="DNA-binding region" description="H-T-H motif" evidence="2">
    <location>
        <begin position="33"/>
        <end position="52"/>
    </location>
</feature>
<dbReference type="PRINTS" id="PR00455">
    <property type="entry name" value="HTHTETR"/>
</dbReference>
<evidence type="ECO:0000313" key="4">
    <source>
        <dbReference type="EMBL" id="GCE24236.1"/>
    </source>
</evidence>
<dbReference type="InterPro" id="IPR036271">
    <property type="entry name" value="Tet_transcr_reg_TetR-rel_C_sf"/>
</dbReference>
<dbReference type="InterPro" id="IPR050109">
    <property type="entry name" value="HTH-type_TetR-like_transc_reg"/>
</dbReference>
<dbReference type="InterPro" id="IPR009057">
    <property type="entry name" value="Homeodomain-like_sf"/>
</dbReference>
<evidence type="ECO:0000256" key="1">
    <source>
        <dbReference type="ARBA" id="ARBA00023125"/>
    </source>
</evidence>
<dbReference type="PANTHER" id="PTHR30055:SF226">
    <property type="entry name" value="HTH-TYPE TRANSCRIPTIONAL REGULATOR PKSA"/>
    <property type="match status" value="1"/>
</dbReference>
<dbReference type="Proteomes" id="UP000287188">
    <property type="component" value="Unassembled WGS sequence"/>
</dbReference>
<comment type="caution">
    <text evidence="4">The sequence shown here is derived from an EMBL/GenBank/DDBJ whole genome shotgun (WGS) entry which is preliminary data.</text>
</comment>
<evidence type="ECO:0000259" key="3">
    <source>
        <dbReference type="PROSITE" id="PS50977"/>
    </source>
</evidence>
<keyword evidence="1 2" id="KW-0238">DNA-binding</keyword>
<organism evidence="4 5">
    <name type="scientific">Dictyobacter kobayashii</name>
    <dbReference type="NCBI Taxonomy" id="2014872"/>
    <lineage>
        <taxon>Bacteria</taxon>
        <taxon>Bacillati</taxon>
        <taxon>Chloroflexota</taxon>
        <taxon>Ktedonobacteria</taxon>
        <taxon>Ktedonobacterales</taxon>
        <taxon>Dictyobacteraceae</taxon>
        <taxon>Dictyobacter</taxon>
    </lineage>
</organism>
<evidence type="ECO:0000256" key="2">
    <source>
        <dbReference type="PROSITE-ProRule" id="PRU00335"/>
    </source>
</evidence>
<dbReference type="GO" id="GO:0000976">
    <property type="term" value="F:transcription cis-regulatory region binding"/>
    <property type="evidence" value="ECO:0007669"/>
    <property type="project" value="TreeGrafter"/>
</dbReference>
<dbReference type="SUPFAM" id="SSF48498">
    <property type="entry name" value="Tetracyclin repressor-like, C-terminal domain"/>
    <property type="match status" value="1"/>
</dbReference>
<feature type="domain" description="HTH tetR-type" evidence="3">
    <location>
        <begin position="10"/>
        <end position="70"/>
    </location>
</feature>
<accession>A0A402AYQ4</accession>
<dbReference type="GO" id="GO:0003700">
    <property type="term" value="F:DNA-binding transcription factor activity"/>
    <property type="evidence" value="ECO:0007669"/>
    <property type="project" value="TreeGrafter"/>
</dbReference>
<sequence length="204" mass="22874">MMARTPKVVEDRREHILEVALTVFSEKGFSRTTNNDIARAAGITPGLIYHYFENKDELLGAIVETRSPLGLMRSLPPERLDMPPELFLKFLLVQVLGIVEGETCVKLLRILLPEALHNAAVIEPIRSQLLGQVVSFLRSYYTHQIELGNICQTDPTFLAHLTFSCLVGFVTRRQIVGDPTVAQYSHEQLATLITETIVNGIKPH</sequence>
<dbReference type="RefSeq" id="WP_126557486.1">
    <property type="nucleotide sequence ID" value="NZ_BIFS01000002.1"/>
</dbReference>
<gene>
    <name evidence="4" type="ORF">KDK_80360</name>
</gene>
<dbReference type="SUPFAM" id="SSF46689">
    <property type="entry name" value="Homeodomain-like"/>
    <property type="match status" value="1"/>
</dbReference>
<protein>
    <submittedName>
        <fullName evidence="4">TetR family transcriptional regulator</fullName>
    </submittedName>
</protein>
<dbReference type="OrthoDB" id="9814200at2"/>
<dbReference type="InterPro" id="IPR001647">
    <property type="entry name" value="HTH_TetR"/>
</dbReference>
<dbReference type="PROSITE" id="PS50977">
    <property type="entry name" value="HTH_TETR_2"/>
    <property type="match status" value="1"/>
</dbReference>
<proteinExistence type="predicted"/>
<dbReference type="Gene3D" id="1.10.357.10">
    <property type="entry name" value="Tetracycline Repressor, domain 2"/>
    <property type="match status" value="1"/>
</dbReference>
<dbReference type="PANTHER" id="PTHR30055">
    <property type="entry name" value="HTH-TYPE TRANSCRIPTIONAL REGULATOR RUTR"/>
    <property type="match status" value="1"/>
</dbReference>
<reference evidence="5" key="1">
    <citation type="submission" date="2018-12" db="EMBL/GenBank/DDBJ databases">
        <title>Tengunoibacter tsumagoiensis gen. nov., sp. nov., Dictyobacter kobayashii sp. nov., D. alpinus sp. nov., and D. joshuensis sp. nov. and description of Dictyobacteraceae fam. nov. within the order Ktedonobacterales isolated from Tengu-no-mugimeshi.</title>
        <authorList>
            <person name="Wang C.M."/>
            <person name="Zheng Y."/>
            <person name="Sakai Y."/>
            <person name="Toyoda A."/>
            <person name="Minakuchi Y."/>
            <person name="Abe K."/>
            <person name="Yokota A."/>
            <person name="Yabe S."/>
        </authorList>
    </citation>
    <scope>NUCLEOTIDE SEQUENCE [LARGE SCALE GENOMIC DNA]</scope>
    <source>
        <strain evidence="5">Uno11</strain>
    </source>
</reference>
<name>A0A402AYQ4_9CHLR</name>
<evidence type="ECO:0000313" key="5">
    <source>
        <dbReference type="Proteomes" id="UP000287188"/>
    </source>
</evidence>